<name>A0ABQ2BW60_9FLAO</name>
<dbReference type="Proteomes" id="UP000624701">
    <property type="component" value="Unassembled WGS sequence"/>
</dbReference>
<feature type="signal peptide" evidence="1">
    <location>
        <begin position="1"/>
        <end position="20"/>
    </location>
</feature>
<dbReference type="RefSeq" id="WP_188372927.1">
    <property type="nucleotide sequence ID" value="NZ_BMDQ01000001.1"/>
</dbReference>
<comment type="caution">
    <text evidence="2">The sequence shown here is derived from an EMBL/GenBank/DDBJ whole genome shotgun (WGS) entry which is preliminary data.</text>
</comment>
<dbReference type="EMBL" id="BMDQ01000001">
    <property type="protein sequence ID" value="GGI55987.1"/>
    <property type="molecule type" value="Genomic_DNA"/>
</dbReference>
<gene>
    <name evidence="2" type="ORF">GCM10011444_02960</name>
</gene>
<reference evidence="3" key="1">
    <citation type="journal article" date="2019" name="Int. J. Syst. Evol. Microbiol.">
        <title>The Global Catalogue of Microorganisms (GCM) 10K type strain sequencing project: providing services to taxonomists for standard genome sequencing and annotation.</title>
        <authorList>
            <consortium name="The Broad Institute Genomics Platform"/>
            <consortium name="The Broad Institute Genome Sequencing Center for Infectious Disease"/>
            <person name="Wu L."/>
            <person name="Ma J."/>
        </authorList>
    </citation>
    <scope>NUCLEOTIDE SEQUENCE [LARGE SCALE GENOMIC DNA]</scope>
    <source>
        <strain evidence="3">CCM 8681</strain>
    </source>
</reference>
<sequence>MKRSILIISTVVLSFLNLNATTLKTKATKAIVKTEITENNITTEYEWSVKTLTGKSSGTSSSLEEAKEMIRLFSRNEVVLEKKIISYHVLKSDASDSRTYYWEVDSTNGKAKGYSSSERDARAMIALVTKGEVITYKIITSKK</sequence>
<evidence type="ECO:0000313" key="2">
    <source>
        <dbReference type="EMBL" id="GGI55987.1"/>
    </source>
</evidence>
<accession>A0ABQ2BW60</accession>
<proteinExistence type="predicted"/>
<keyword evidence="1" id="KW-0732">Signal</keyword>
<keyword evidence="3" id="KW-1185">Reference proteome</keyword>
<feature type="chain" id="PRO_5045275981" evidence="1">
    <location>
        <begin position="21"/>
        <end position="143"/>
    </location>
</feature>
<organism evidence="2 3">
    <name type="scientific">Winogradskyella haliclonae</name>
    <dbReference type="NCBI Taxonomy" id="2048558"/>
    <lineage>
        <taxon>Bacteria</taxon>
        <taxon>Pseudomonadati</taxon>
        <taxon>Bacteroidota</taxon>
        <taxon>Flavobacteriia</taxon>
        <taxon>Flavobacteriales</taxon>
        <taxon>Flavobacteriaceae</taxon>
        <taxon>Winogradskyella</taxon>
    </lineage>
</organism>
<evidence type="ECO:0000313" key="3">
    <source>
        <dbReference type="Proteomes" id="UP000624701"/>
    </source>
</evidence>
<protein>
    <submittedName>
        <fullName evidence="2">Uncharacterized protein</fullName>
    </submittedName>
</protein>
<evidence type="ECO:0000256" key="1">
    <source>
        <dbReference type="SAM" id="SignalP"/>
    </source>
</evidence>